<evidence type="ECO:0000256" key="1">
    <source>
        <dbReference type="SAM" id="Phobius"/>
    </source>
</evidence>
<keyword evidence="3" id="KW-1185">Reference proteome</keyword>
<accession>A0A1S2LQP6</accession>
<comment type="caution">
    <text evidence="2">The sequence shown here is derived from an EMBL/GenBank/DDBJ whole genome shotgun (WGS) entry which is preliminary data.</text>
</comment>
<dbReference type="OrthoDB" id="2973478at2"/>
<name>A0A1S2LQP6_9BACI</name>
<dbReference type="AlphaFoldDB" id="A0A1S2LQP6"/>
<dbReference type="InterPro" id="IPR035281">
    <property type="entry name" value="DUF5359"/>
</dbReference>
<dbReference type="Pfam" id="PF17313">
    <property type="entry name" value="DUF5359"/>
    <property type="match status" value="1"/>
</dbReference>
<organism evidence="2 3">
    <name type="scientific">Anaerobacillus alkalilacustris</name>
    <dbReference type="NCBI Taxonomy" id="393763"/>
    <lineage>
        <taxon>Bacteria</taxon>
        <taxon>Bacillati</taxon>
        <taxon>Bacillota</taxon>
        <taxon>Bacilli</taxon>
        <taxon>Bacillales</taxon>
        <taxon>Bacillaceae</taxon>
        <taxon>Anaerobacillus</taxon>
    </lineage>
</organism>
<feature type="transmembrane region" description="Helical" evidence="1">
    <location>
        <begin position="12"/>
        <end position="30"/>
    </location>
</feature>
<sequence>MDIIKKLEERLLKITLVHLFLVILSQVLLYKKELSPYLSRTIFSEGVLLEYTLRTVEILDQLPSIWYDI</sequence>
<dbReference type="RefSeq" id="WP_071309000.1">
    <property type="nucleotide sequence ID" value="NZ_MLQR01000016.1"/>
</dbReference>
<dbReference type="EMBL" id="MLQR01000016">
    <property type="protein sequence ID" value="OIJ14832.1"/>
    <property type="molecule type" value="Genomic_DNA"/>
</dbReference>
<keyword evidence="1" id="KW-0812">Transmembrane</keyword>
<dbReference type="Proteomes" id="UP000179524">
    <property type="component" value="Unassembled WGS sequence"/>
</dbReference>
<reference evidence="2 3" key="1">
    <citation type="submission" date="2016-10" db="EMBL/GenBank/DDBJ databases">
        <title>Draft genome sequences of four alkaliphilic bacteria belonging to the Anaerobacillus genus.</title>
        <authorList>
            <person name="Bassil N.M."/>
            <person name="Lloyd J.R."/>
        </authorList>
    </citation>
    <scope>NUCLEOTIDE SEQUENCE [LARGE SCALE GENOMIC DNA]</scope>
    <source>
        <strain evidence="2 3">DSM 18345</strain>
    </source>
</reference>
<keyword evidence="1" id="KW-0472">Membrane</keyword>
<keyword evidence="1" id="KW-1133">Transmembrane helix</keyword>
<evidence type="ECO:0000313" key="2">
    <source>
        <dbReference type="EMBL" id="OIJ14832.1"/>
    </source>
</evidence>
<gene>
    <name evidence="2" type="ORF">BKP37_07600</name>
</gene>
<evidence type="ECO:0000313" key="3">
    <source>
        <dbReference type="Proteomes" id="UP000179524"/>
    </source>
</evidence>
<protein>
    <submittedName>
        <fullName evidence="2">Uncharacterized protein</fullName>
    </submittedName>
</protein>
<proteinExistence type="predicted"/>